<keyword evidence="3" id="KW-0411">Iron-sulfur</keyword>
<dbReference type="Pfam" id="PF00646">
    <property type="entry name" value="F-box"/>
    <property type="match status" value="1"/>
</dbReference>
<dbReference type="PANTHER" id="PTHR43160:SF2">
    <property type="entry name" value="HOMOCITRATE DEHYDRATASE, MITOCHONDRIAL"/>
    <property type="match status" value="1"/>
</dbReference>
<dbReference type="Pfam" id="PF00330">
    <property type="entry name" value="Aconitase"/>
    <property type="match status" value="1"/>
</dbReference>
<feature type="non-terminal residue" evidence="5">
    <location>
        <position position="1"/>
    </location>
</feature>
<dbReference type="SUPFAM" id="SSF53732">
    <property type="entry name" value="Aconitase iron-sulfur domain"/>
    <property type="match status" value="1"/>
</dbReference>
<dbReference type="SMART" id="SM00256">
    <property type="entry name" value="FBOX"/>
    <property type="match status" value="1"/>
</dbReference>
<dbReference type="InterPro" id="IPR036008">
    <property type="entry name" value="Aconitase_4Fe-4S_dom"/>
</dbReference>
<dbReference type="InterPro" id="IPR015931">
    <property type="entry name" value="Acnase/IPM_dHydase_lsu_aba_1/3"/>
</dbReference>
<keyword evidence="6" id="KW-1185">Reference proteome</keyword>
<feature type="domain" description="F-box" evidence="4">
    <location>
        <begin position="12"/>
        <end position="64"/>
    </location>
</feature>
<dbReference type="InterPro" id="IPR050926">
    <property type="entry name" value="Aconitase/IPM_isomerase"/>
</dbReference>
<dbReference type="PANTHER" id="PTHR43160">
    <property type="entry name" value="ACONITATE HYDRATASE B"/>
    <property type="match status" value="1"/>
</dbReference>
<dbReference type="CDD" id="cd09917">
    <property type="entry name" value="F-box_SF"/>
    <property type="match status" value="1"/>
</dbReference>
<dbReference type="EMBL" id="CAJVPZ010020557">
    <property type="protein sequence ID" value="CAG8701179.1"/>
    <property type="molecule type" value="Genomic_DNA"/>
</dbReference>
<dbReference type="GO" id="GO:0005739">
    <property type="term" value="C:mitochondrion"/>
    <property type="evidence" value="ECO:0007669"/>
    <property type="project" value="TreeGrafter"/>
</dbReference>
<name>A0A9N9N516_9GLOM</name>
<accession>A0A9N9N516</accession>
<protein>
    <submittedName>
        <fullName evidence="5">72_t:CDS:1</fullName>
    </submittedName>
</protein>
<dbReference type="AlphaFoldDB" id="A0A9N9N516"/>
<dbReference type="GO" id="GO:0005829">
    <property type="term" value="C:cytosol"/>
    <property type="evidence" value="ECO:0007669"/>
    <property type="project" value="TreeGrafter"/>
</dbReference>
<evidence type="ECO:0000256" key="2">
    <source>
        <dbReference type="ARBA" id="ARBA00023004"/>
    </source>
</evidence>
<dbReference type="Gene3D" id="3.30.499.10">
    <property type="entry name" value="Aconitase, domain 3"/>
    <property type="match status" value="1"/>
</dbReference>
<sequence>NQESKKWRSSKQHPIVSFPPELFINILYFCDPQTLLSLSKVCRQFAMYLNPSDSSITTKIWRDSRKGFLNNLKLEPPEGMTEKDYCKLSVGRDAHKEYKKVPAKERKDWCQRMKIRGIEIMKEVNQRMDDDTQSANPTRSIHPNFRRSFATITNQNQSKHSIPEPKDCSQITPNYAKLIENLSIVRKKIFGDQPLTLAEKILYAHIWDPKEIDSIVKGETYLKLKPDRVAMQDASSQTAILQFMLAGMPSTAIPTSIHCDHLIEAHEGSDKDLKAAEITSKEIFDFLKSASEKYGIEFWKPGSGIIHQIVLENYAAPGALMIGTGN</sequence>
<evidence type="ECO:0000256" key="3">
    <source>
        <dbReference type="ARBA" id="ARBA00023014"/>
    </source>
</evidence>
<reference evidence="5" key="1">
    <citation type="submission" date="2021-06" db="EMBL/GenBank/DDBJ databases">
        <authorList>
            <person name="Kallberg Y."/>
            <person name="Tangrot J."/>
            <person name="Rosling A."/>
        </authorList>
    </citation>
    <scope>NUCLEOTIDE SEQUENCE</scope>
    <source>
        <strain evidence="5">IN212</strain>
    </source>
</reference>
<gene>
    <name evidence="5" type="ORF">RFULGI_LOCUS10415</name>
</gene>
<evidence type="ECO:0000259" key="4">
    <source>
        <dbReference type="PROSITE" id="PS50181"/>
    </source>
</evidence>
<keyword evidence="2" id="KW-0408">Iron</keyword>
<dbReference type="Proteomes" id="UP000789396">
    <property type="component" value="Unassembled WGS sequence"/>
</dbReference>
<organism evidence="5 6">
    <name type="scientific">Racocetra fulgida</name>
    <dbReference type="NCBI Taxonomy" id="60492"/>
    <lineage>
        <taxon>Eukaryota</taxon>
        <taxon>Fungi</taxon>
        <taxon>Fungi incertae sedis</taxon>
        <taxon>Mucoromycota</taxon>
        <taxon>Glomeromycotina</taxon>
        <taxon>Glomeromycetes</taxon>
        <taxon>Diversisporales</taxon>
        <taxon>Gigasporaceae</taxon>
        <taxon>Racocetra</taxon>
    </lineage>
</organism>
<dbReference type="OrthoDB" id="2224430at2759"/>
<dbReference type="InterPro" id="IPR001030">
    <property type="entry name" value="Acoase/IPM_deHydtase_lsu_aba"/>
</dbReference>
<comment type="caution">
    <text evidence="5">The sequence shown here is derived from an EMBL/GenBank/DDBJ whole genome shotgun (WGS) entry which is preliminary data.</text>
</comment>
<evidence type="ECO:0000256" key="1">
    <source>
        <dbReference type="ARBA" id="ARBA00022723"/>
    </source>
</evidence>
<dbReference type="InterPro" id="IPR001810">
    <property type="entry name" value="F-box_dom"/>
</dbReference>
<dbReference type="SUPFAM" id="SSF81383">
    <property type="entry name" value="F-box domain"/>
    <property type="match status" value="1"/>
</dbReference>
<dbReference type="GO" id="GO:0051539">
    <property type="term" value="F:4 iron, 4 sulfur cluster binding"/>
    <property type="evidence" value="ECO:0007669"/>
    <property type="project" value="TreeGrafter"/>
</dbReference>
<dbReference type="PROSITE" id="PS50181">
    <property type="entry name" value="FBOX"/>
    <property type="match status" value="1"/>
</dbReference>
<dbReference type="GO" id="GO:0046872">
    <property type="term" value="F:metal ion binding"/>
    <property type="evidence" value="ECO:0007669"/>
    <property type="project" value="UniProtKB-KW"/>
</dbReference>
<evidence type="ECO:0000313" key="6">
    <source>
        <dbReference type="Proteomes" id="UP000789396"/>
    </source>
</evidence>
<dbReference type="GO" id="GO:0003994">
    <property type="term" value="F:aconitate hydratase activity"/>
    <property type="evidence" value="ECO:0007669"/>
    <property type="project" value="TreeGrafter"/>
</dbReference>
<keyword evidence="1" id="KW-0479">Metal-binding</keyword>
<evidence type="ECO:0000313" key="5">
    <source>
        <dbReference type="EMBL" id="CAG8701179.1"/>
    </source>
</evidence>
<dbReference type="Gene3D" id="1.20.1280.50">
    <property type="match status" value="1"/>
</dbReference>
<proteinExistence type="predicted"/>
<dbReference type="InterPro" id="IPR036047">
    <property type="entry name" value="F-box-like_dom_sf"/>
</dbReference>